<name>A0ABR0M500_9PEZI</name>
<protein>
    <submittedName>
        <fullName evidence="2">Uncharacterized protein</fullName>
    </submittedName>
</protein>
<gene>
    <name evidence="2" type="ORF">LTR16_008478</name>
</gene>
<dbReference type="EMBL" id="JAVRRA010002020">
    <property type="protein sequence ID" value="KAK5278568.1"/>
    <property type="molecule type" value="Genomic_DNA"/>
</dbReference>
<evidence type="ECO:0000313" key="3">
    <source>
        <dbReference type="Proteomes" id="UP001357485"/>
    </source>
</evidence>
<comment type="caution">
    <text evidence="2">The sequence shown here is derived from an EMBL/GenBank/DDBJ whole genome shotgun (WGS) entry which is preliminary data.</text>
</comment>
<feature type="non-terminal residue" evidence="2">
    <location>
        <position position="1"/>
    </location>
</feature>
<dbReference type="Proteomes" id="UP001357485">
    <property type="component" value="Unassembled WGS sequence"/>
</dbReference>
<feature type="non-terminal residue" evidence="2">
    <location>
        <position position="56"/>
    </location>
</feature>
<feature type="region of interest" description="Disordered" evidence="1">
    <location>
        <begin position="1"/>
        <end position="32"/>
    </location>
</feature>
<organism evidence="2 3">
    <name type="scientific">Cryomyces antarcticus</name>
    <dbReference type="NCBI Taxonomy" id="329879"/>
    <lineage>
        <taxon>Eukaryota</taxon>
        <taxon>Fungi</taxon>
        <taxon>Dikarya</taxon>
        <taxon>Ascomycota</taxon>
        <taxon>Pezizomycotina</taxon>
        <taxon>Dothideomycetes</taxon>
        <taxon>Dothideomycetes incertae sedis</taxon>
        <taxon>Cryomyces</taxon>
    </lineage>
</organism>
<evidence type="ECO:0000256" key="1">
    <source>
        <dbReference type="SAM" id="MobiDB-lite"/>
    </source>
</evidence>
<keyword evidence="3" id="KW-1185">Reference proteome</keyword>
<accession>A0ABR0M500</accession>
<evidence type="ECO:0000313" key="2">
    <source>
        <dbReference type="EMBL" id="KAK5278568.1"/>
    </source>
</evidence>
<sequence>RPLRPPLRTLQSPQARSLAHHRRARPANPSSLRLHHLRPLPKLQQLLQRMAVVELL</sequence>
<proteinExistence type="predicted"/>
<reference evidence="2 3" key="1">
    <citation type="submission" date="2023-08" db="EMBL/GenBank/DDBJ databases">
        <title>Black Yeasts Isolated from many extreme environments.</title>
        <authorList>
            <person name="Coleine C."/>
            <person name="Stajich J.E."/>
            <person name="Selbmann L."/>
        </authorList>
    </citation>
    <scope>NUCLEOTIDE SEQUENCE [LARGE SCALE GENOMIC DNA]</scope>
    <source>
        <strain evidence="2 3">CCFEE 536</strain>
    </source>
</reference>